<keyword evidence="2" id="KW-0472">Membrane</keyword>
<dbReference type="Proteomes" id="UP000189339">
    <property type="component" value="Unassembled WGS sequence"/>
</dbReference>
<evidence type="ECO:0008006" key="6">
    <source>
        <dbReference type="Google" id="ProtNLM"/>
    </source>
</evidence>
<feature type="chain" id="PRO_5012189032" description="Conjugal transfer protein TraY" evidence="3">
    <location>
        <begin position="33"/>
        <end position="875"/>
    </location>
</feature>
<reference evidence="4 5" key="1">
    <citation type="submission" date="2016-12" db="EMBL/GenBank/DDBJ databases">
        <title>Marinobacter lutaoensis whole genome sequencing.</title>
        <authorList>
            <person name="Verma A."/>
            <person name="Krishnamurthi S."/>
        </authorList>
    </citation>
    <scope>NUCLEOTIDE SEQUENCE [LARGE SCALE GENOMIC DNA]</scope>
    <source>
        <strain evidence="4 5">T5054</strain>
    </source>
</reference>
<dbReference type="RefSeq" id="WP_076725434.1">
    <property type="nucleotide sequence ID" value="NZ_MSCW01000009.1"/>
</dbReference>
<name>A0A1V2DPN4_9GAMM</name>
<feature type="transmembrane region" description="Helical" evidence="2">
    <location>
        <begin position="792"/>
        <end position="810"/>
    </location>
</feature>
<evidence type="ECO:0000256" key="2">
    <source>
        <dbReference type="SAM" id="Phobius"/>
    </source>
</evidence>
<organism evidence="4 5">
    <name type="scientific">Marinobacter lutaoensis</name>
    <dbReference type="NCBI Taxonomy" id="135739"/>
    <lineage>
        <taxon>Bacteria</taxon>
        <taxon>Pseudomonadati</taxon>
        <taxon>Pseudomonadota</taxon>
        <taxon>Gammaproteobacteria</taxon>
        <taxon>Pseudomonadales</taxon>
        <taxon>Marinobacteraceae</taxon>
        <taxon>Marinobacter</taxon>
    </lineage>
</organism>
<keyword evidence="2" id="KW-1133">Transmembrane helix</keyword>
<evidence type="ECO:0000313" key="4">
    <source>
        <dbReference type="EMBL" id="ONF42489.1"/>
    </source>
</evidence>
<feature type="signal peptide" evidence="3">
    <location>
        <begin position="1"/>
        <end position="32"/>
    </location>
</feature>
<feature type="compositionally biased region" description="Basic and acidic residues" evidence="1">
    <location>
        <begin position="859"/>
        <end position="875"/>
    </location>
</feature>
<dbReference type="OrthoDB" id="6352229at2"/>
<comment type="caution">
    <text evidence="4">The sequence shown here is derived from an EMBL/GenBank/DDBJ whole genome shotgun (WGS) entry which is preliminary data.</text>
</comment>
<feature type="transmembrane region" description="Helical" evidence="2">
    <location>
        <begin position="112"/>
        <end position="132"/>
    </location>
</feature>
<evidence type="ECO:0000313" key="5">
    <source>
        <dbReference type="Proteomes" id="UP000189339"/>
    </source>
</evidence>
<dbReference type="InterPro" id="IPR027628">
    <property type="entry name" value="DotA_TraY"/>
</dbReference>
<feature type="transmembrane region" description="Helical" evidence="2">
    <location>
        <begin position="672"/>
        <end position="695"/>
    </location>
</feature>
<proteinExistence type="predicted"/>
<accession>A0A1V2DPN4</accession>
<sequence>MMDKHHKASFKYTKWALALFVILAASTGHALADVPMDERASVTGGYGAWMLSSLFESGSLNDMPADKGIVGAVITPFSLVCAMVVVLVMMIKGVQHVLIAAQARDIEQSPISMTWAPIHMVFAVALAVPLPWSGYSMGQYVGIWVAEQSNLLGNLTAERSVDSSEYGLITEIPLPGVRTTVQGIVDAHVCKAMFNALGQYMESQGGSGVQVEPVVVSDSDTLTRLVGPASKGFSGNGEPKRNGVTFSITRTGTAGNFVNSERDALDFCGSVVVEYDAYFGDTQVWQRPPQPAPDGSGGQCAGGILCGEEDVTRNEDKRVVAQAFQGAHEQLESLFVDRAVNGSGRIGAAVDYLTWDVDLYFEALTDPDKMEAYHQSQYLEEQQIERAALAIKQEIDRLQSDVVRAYMTAIDQLRSRNQSTGDSFQDAVMRTGWTVLGLYWFQQNVYNSAVLDSVNFNATARIGVGEIIRSLEAATGDAEFANRMANRLTEYRRAVNRKIMNTRLDPNPLQYAASGYSATSNTIALDEKIRASQMREELPTYLESLLDSGAQNQGAVLGDGDSFGPDVVTSTLFRDWIFPSVVGTMIDKNLMTSLVNTGHNLIAIAGTFYSIELMARSTSKWAENKASQGFFNKVTSFFLNPIDSAAGEAISPFATSWIGFFLVELLNDIKPVFLYLFLLGLFLAFYLPAVIMIQWLIGLIQWLIYVIEAVVVIPLWSVLFASDMGQKAFAPQTAQQGLIHLLSILFYPTLMIIGFTIGIKVLDLAGIFLIDYILIGFFGITSGYTFGPVSTVAGLTILAIIVYQVIMRIFSGMLELNDRAINWIGQRQTFGENSVEQAVRSGVVGIIQRTEGIAQKNGQRRDRPGTNKAPGVDRA</sequence>
<dbReference type="EMBL" id="MSCW01000009">
    <property type="protein sequence ID" value="ONF42489.1"/>
    <property type="molecule type" value="Genomic_DNA"/>
</dbReference>
<evidence type="ECO:0000256" key="1">
    <source>
        <dbReference type="SAM" id="MobiDB-lite"/>
    </source>
</evidence>
<feature type="transmembrane region" description="Helical" evidence="2">
    <location>
        <begin position="702"/>
        <end position="722"/>
    </location>
</feature>
<feature type="transmembrane region" description="Helical" evidence="2">
    <location>
        <begin position="764"/>
        <end position="786"/>
    </location>
</feature>
<protein>
    <recommendedName>
        <fullName evidence="6">Conjugal transfer protein TraY</fullName>
    </recommendedName>
</protein>
<dbReference type="NCBIfam" id="TIGR04346">
    <property type="entry name" value="DotA_TraY"/>
    <property type="match status" value="1"/>
</dbReference>
<feature type="transmembrane region" description="Helical" evidence="2">
    <location>
        <begin position="69"/>
        <end position="91"/>
    </location>
</feature>
<feature type="transmembrane region" description="Helical" evidence="2">
    <location>
        <begin position="737"/>
        <end position="757"/>
    </location>
</feature>
<feature type="region of interest" description="Disordered" evidence="1">
    <location>
        <begin position="855"/>
        <end position="875"/>
    </location>
</feature>
<dbReference type="STRING" id="135739.BTO32_14845"/>
<dbReference type="AlphaFoldDB" id="A0A1V2DPN4"/>
<evidence type="ECO:0000256" key="3">
    <source>
        <dbReference type="SAM" id="SignalP"/>
    </source>
</evidence>
<keyword evidence="2" id="KW-0812">Transmembrane</keyword>
<keyword evidence="5" id="KW-1185">Reference proteome</keyword>
<gene>
    <name evidence="4" type="ORF">BTO32_14845</name>
</gene>
<keyword evidence="3" id="KW-0732">Signal</keyword>